<proteinExistence type="predicted"/>
<gene>
    <name evidence="1" type="ORF">OKJ48_28735</name>
</gene>
<sequence length="92" mass="10221">MASLSEPYRVHAALHRTFDRIAVRPLDVHTRWGDSPADAVDFLLSRAPARRVPASTRAVLEDSLRPYATARGVRMRAGVWLVTAVRRDDAGV</sequence>
<dbReference type="EMBL" id="JAOZYB010000303">
    <property type="protein sequence ID" value="MEB3964198.1"/>
    <property type="molecule type" value="Genomic_DNA"/>
</dbReference>
<evidence type="ECO:0000313" key="1">
    <source>
        <dbReference type="EMBL" id="MEB3964198.1"/>
    </source>
</evidence>
<organism evidence="1 2">
    <name type="scientific">Streptomyces kunmingensis</name>
    <dbReference type="NCBI Taxonomy" id="68225"/>
    <lineage>
        <taxon>Bacteria</taxon>
        <taxon>Bacillati</taxon>
        <taxon>Actinomycetota</taxon>
        <taxon>Actinomycetes</taxon>
        <taxon>Kitasatosporales</taxon>
        <taxon>Streptomycetaceae</taxon>
        <taxon>Streptomyces</taxon>
    </lineage>
</organism>
<keyword evidence="2" id="KW-1185">Reference proteome</keyword>
<dbReference type="Proteomes" id="UP001352223">
    <property type="component" value="Unassembled WGS sequence"/>
</dbReference>
<dbReference type="RefSeq" id="WP_324771920.1">
    <property type="nucleotide sequence ID" value="NZ_BAAATS010000006.1"/>
</dbReference>
<name>A0ABU6CHK3_9ACTN</name>
<protein>
    <recommendedName>
        <fullName evidence="3">SAM-dependent methyltransferase</fullName>
    </recommendedName>
</protein>
<accession>A0ABU6CHK3</accession>
<evidence type="ECO:0000313" key="2">
    <source>
        <dbReference type="Proteomes" id="UP001352223"/>
    </source>
</evidence>
<evidence type="ECO:0008006" key="3">
    <source>
        <dbReference type="Google" id="ProtNLM"/>
    </source>
</evidence>
<comment type="caution">
    <text evidence="1">The sequence shown here is derived from an EMBL/GenBank/DDBJ whole genome shotgun (WGS) entry which is preliminary data.</text>
</comment>
<reference evidence="1 2" key="1">
    <citation type="submission" date="2022-10" db="EMBL/GenBank/DDBJ databases">
        <authorList>
            <person name="Xie J."/>
            <person name="Shen N."/>
        </authorList>
    </citation>
    <scope>NUCLEOTIDE SEQUENCE [LARGE SCALE GENOMIC DNA]</scope>
    <source>
        <strain evidence="1 2">DSM 41681</strain>
    </source>
</reference>